<dbReference type="SUPFAM" id="SSF52540">
    <property type="entry name" value="P-loop containing nucleoside triphosphate hydrolases"/>
    <property type="match status" value="1"/>
</dbReference>
<evidence type="ECO:0000313" key="2">
    <source>
        <dbReference type="EMBL" id="SCZ23361.1"/>
    </source>
</evidence>
<evidence type="ECO:0000313" key="3">
    <source>
        <dbReference type="Proteomes" id="UP000199347"/>
    </source>
</evidence>
<dbReference type="Pfam" id="PF03308">
    <property type="entry name" value="MeaB"/>
    <property type="match status" value="1"/>
</dbReference>
<protein>
    <submittedName>
        <fullName evidence="2">Methylmalonyl-CoA mutase metallochaperone MeaB</fullName>
    </submittedName>
</protein>
<organism evidence="2 3">
    <name type="scientific">Afifella marina DSM 2698</name>
    <dbReference type="NCBI Taxonomy" id="1120955"/>
    <lineage>
        <taxon>Bacteria</taxon>
        <taxon>Pseudomonadati</taxon>
        <taxon>Pseudomonadota</taxon>
        <taxon>Alphaproteobacteria</taxon>
        <taxon>Hyphomicrobiales</taxon>
        <taxon>Afifellaceae</taxon>
        <taxon>Afifella</taxon>
    </lineage>
</organism>
<dbReference type="AlphaFoldDB" id="A0A1G5MFE0"/>
<dbReference type="NCBIfam" id="NF006958">
    <property type="entry name" value="PRK09435.1"/>
    <property type="match status" value="1"/>
</dbReference>
<dbReference type="PANTHER" id="PTHR23408:SF3">
    <property type="entry name" value="METHYLMALONIC ACIDURIA TYPE A PROTEIN, MITOCHONDRIAL"/>
    <property type="match status" value="1"/>
</dbReference>
<dbReference type="Proteomes" id="UP000199347">
    <property type="component" value="Unassembled WGS sequence"/>
</dbReference>
<dbReference type="GO" id="GO:0003924">
    <property type="term" value="F:GTPase activity"/>
    <property type="evidence" value="ECO:0007669"/>
    <property type="project" value="InterPro"/>
</dbReference>
<comment type="similarity">
    <text evidence="1">Belongs to the SIMIBI class G3E GTPase family. ArgK/MeaB subfamily.</text>
</comment>
<dbReference type="InterPro" id="IPR027417">
    <property type="entry name" value="P-loop_NTPase"/>
</dbReference>
<dbReference type="STRING" id="1120955.SAMN03080610_00522"/>
<dbReference type="Gene3D" id="1.20.5.170">
    <property type="match status" value="1"/>
</dbReference>
<reference evidence="2 3" key="1">
    <citation type="submission" date="2016-10" db="EMBL/GenBank/DDBJ databases">
        <authorList>
            <person name="de Groot N.N."/>
        </authorList>
    </citation>
    <scope>NUCLEOTIDE SEQUENCE [LARGE SCALE GENOMIC DNA]</scope>
    <source>
        <strain evidence="2 3">DSM 2698</strain>
    </source>
</reference>
<evidence type="ECO:0000256" key="1">
    <source>
        <dbReference type="ARBA" id="ARBA00009625"/>
    </source>
</evidence>
<accession>A0A1G5MFE0</accession>
<dbReference type="Gene3D" id="3.40.50.300">
    <property type="entry name" value="P-loop containing nucleotide triphosphate hydrolases"/>
    <property type="match status" value="1"/>
</dbReference>
<gene>
    <name evidence="2" type="ORF">SAMN03080610_00522</name>
</gene>
<dbReference type="GO" id="GO:0005737">
    <property type="term" value="C:cytoplasm"/>
    <property type="evidence" value="ECO:0007669"/>
    <property type="project" value="TreeGrafter"/>
</dbReference>
<dbReference type="Gene3D" id="1.10.287.130">
    <property type="match status" value="1"/>
</dbReference>
<dbReference type="PANTHER" id="PTHR23408">
    <property type="entry name" value="METHYLMALONYL-COA MUTASE"/>
    <property type="match status" value="1"/>
</dbReference>
<keyword evidence="3" id="KW-1185">Reference proteome</keyword>
<dbReference type="CDD" id="cd03114">
    <property type="entry name" value="MMAA-like"/>
    <property type="match status" value="1"/>
</dbReference>
<sequence length="340" mass="35777">MDPRPPASYHSAMGDTNKTEAINALAQAVLAGERRALGRAITLVESRREDHRREAALLIEQLQPKTGRSIRIGMTGSPGAGKSTLIDTFGSNLTAAGHKVAVLAVDPTSTRTGGSILGDKTRMGRLAQDTNAFIRPSPTGGTLGGVAARTREAMLVCEAAGFDVIIVETVGVGQSETTVADMVDVFVALALPGSGDELQGLKKGVVEIADILAVNKAEGTNAPRAREAAGDLQSALRILGARPDGWVVPVLAISGLANEGLDELWQTINDFCKEGAKTGSLVARRHRQAVIWFHAILDERIRERVLAGFEDEITKLEEAVRGGGKSAAAAAEEAVSHLLR</sequence>
<dbReference type="NCBIfam" id="TIGR00750">
    <property type="entry name" value="lao"/>
    <property type="match status" value="1"/>
</dbReference>
<name>A0A1G5MFE0_AFIMA</name>
<dbReference type="GO" id="GO:0005525">
    <property type="term" value="F:GTP binding"/>
    <property type="evidence" value="ECO:0007669"/>
    <property type="project" value="InterPro"/>
</dbReference>
<proteinExistence type="inferred from homology"/>
<dbReference type="InterPro" id="IPR005129">
    <property type="entry name" value="GTPase_ArgK"/>
</dbReference>
<dbReference type="EMBL" id="FMVW01000001">
    <property type="protein sequence ID" value="SCZ23361.1"/>
    <property type="molecule type" value="Genomic_DNA"/>
</dbReference>